<organism evidence="1">
    <name type="scientific">uncultured Caudovirales phage</name>
    <dbReference type="NCBI Taxonomy" id="2100421"/>
    <lineage>
        <taxon>Viruses</taxon>
        <taxon>Duplodnaviria</taxon>
        <taxon>Heunggongvirae</taxon>
        <taxon>Uroviricota</taxon>
        <taxon>Caudoviricetes</taxon>
        <taxon>Peduoviridae</taxon>
        <taxon>Maltschvirus</taxon>
        <taxon>Maltschvirus maltsch</taxon>
    </lineage>
</organism>
<proteinExistence type="predicted"/>
<sequence length="74" mass="8286">MDTKYTDIVGICCEWSEYTAAGLIDEYGEEYGHGERDQDGDQDQNERADNLAKEIERNTVVICMGNGSFLVMGD</sequence>
<gene>
    <name evidence="1" type="ORF">UFOVP1009_3</name>
</gene>
<accession>A0A6J5Q918</accession>
<reference evidence="1" key="1">
    <citation type="submission" date="2020-05" db="EMBL/GenBank/DDBJ databases">
        <authorList>
            <person name="Chiriac C."/>
            <person name="Salcher M."/>
            <person name="Ghai R."/>
            <person name="Kavagutti S V."/>
        </authorList>
    </citation>
    <scope>NUCLEOTIDE SEQUENCE</scope>
</reference>
<protein>
    <submittedName>
        <fullName evidence="1">Uncharacterized protein</fullName>
    </submittedName>
</protein>
<evidence type="ECO:0000313" key="1">
    <source>
        <dbReference type="EMBL" id="CAB4177845.1"/>
    </source>
</evidence>
<dbReference type="EMBL" id="LR796957">
    <property type="protein sequence ID" value="CAB4177845.1"/>
    <property type="molecule type" value="Genomic_DNA"/>
</dbReference>
<name>A0A6J5Q918_9CAUD</name>